<dbReference type="Proteomes" id="UP000274593">
    <property type="component" value="Chromosome"/>
</dbReference>
<dbReference type="Pfam" id="PF13573">
    <property type="entry name" value="SprB"/>
    <property type="match status" value="1"/>
</dbReference>
<accession>A0A3S8R8M9</accession>
<organism evidence="2 3">
    <name type="scientific">Tenacibaculum singaporense</name>
    <dbReference type="NCBI Taxonomy" id="2358479"/>
    <lineage>
        <taxon>Bacteria</taxon>
        <taxon>Pseudomonadati</taxon>
        <taxon>Bacteroidota</taxon>
        <taxon>Flavobacteriia</taxon>
        <taxon>Flavobacteriales</taxon>
        <taxon>Flavobacteriaceae</taxon>
        <taxon>Tenacibaculum</taxon>
    </lineage>
</organism>
<proteinExistence type="predicted"/>
<evidence type="ECO:0000313" key="3">
    <source>
        <dbReference type="Proteomes" id="UP000274593"/>
    </source>
</evidence>
<evidence type="ECO:0000313" key="2">
    <source>
        <dbReference type="EMBL" id="AZJ36024.1"/>
    </source>
</evidence>
<sequence length="450" mass="50761">MKRKLLLLTFLFASCFGFSQSELYVLLKEPQNLSSEDGHCPVGGGDYGFTNISHTQNKYDISNNEVNIILNYKEAYNDDPSDGCGGPCGQYQDYCSGTEVNTKIAIYESFIKTYEGPDPILCGSENCLPISYHAVLLPKITVPEDRRCERDELFKQYSDGQDHNVTGLVWEYYSTTGWKEIPNYKNRFPLNVSLLDIFGTGWGSKFNGNLQLRFKFTAPFTNEVIYSFSTYTIQLTECSPDFESYYNLSNTSCSYKSDGKIDVKLSNNINSTEQLVATLFKEDSNGDILINQYSTKQLDSTDPTVLVLEDLGGGFFGFNWPKDIDAGSYYFRYQVLNKATTPSKPKATDPFWYTLVKTEPSFTIKKATNITFEAESFSDENCVNSKDGKIRVFNVNGGTGQGYEYELNENNNWIPFNLSNKNIKEVVIGGLGKGTYKVKVRDSKKCLAKE</sequence>
<dbReference type="KEGG" id="tsig:D6T69_11015"/>
<dbReference type="PROSITE" id="PS51257">
    <property type="entry name" value="PROKAR_LIPOPROTEIN"/>
    <property type="match status" value="1"/>
</dbReference>
<reference evidence="2 3" key="1">
    <citation type="submission" date="2018-09" db="EMBL/GenBank/DDBJ databases">
        <title>Insights into the microbiota of Asian seabass (Lates calcarifer) with tenacibaculosis symptoms and description of sp. nov. Tenacibaculum singaporense.</title>
        <authorList>
            <person name="Miyake S."/>
            <person name="Soh M."/>
            <person name="Azman M.N."/>
            <person name="Ngoh S.Y."/>
            <person name="Orban L."/>
        </authorList>
    </citation>
    <scope>NUCLEOTIDE SEQUENCE [LARGE SCALE GENOMIC DNA]</scope>
    <source>
        <strain evidence="2 3">DSM 106434</strain>
    </source>
</reference>
<feature type="signal peptide" evidence="1">
    <location>
        <begin position="1"/>
        <end position="19"/>
    </location>
</feature>
<name>A0A3S8R8M9_9FLAO</name>
<gene>
    <name evidence="2" type="ORF">D6T69_11015</name>
</gene>
<protein>
    <submittedName>
        <fullName evidence="2">Uncharacterized protein</fullName>
    </submittedName>
</protein>
<keyword evidence="3" id="KW-1185">Reference proteome</keyword>
<dbReference type="AlphaFoldDB" id="A0A3S8R8M9"/>
<dbReference type="EMBL" id="CP032548">
    <property type="protein sequence ID" value="AZJ36024.1"/>
    <property type="molecule type" value="Genomic_DNA"/>
</dbReference>
<dbReference type="RefSeq" id="WP_125067774.1">
    <property type="nucleotide sequence ID" value="NZ_CP032548.1"/>
</dbReference>
<evidence type="ECO:0000256" key="1">
    <source>
        <dbReference type="SAM" id="SignalP"/>
    </source>
</evidence>
<feature type="chain" id="PRO_5019194781" evidence="1">
    <location>
        <begin position="20"/>
        <end position="450"/>
    </location>
</feature>
<keyword evidence="1" id="KW-0732">Signal</keyword>
<dbReference type="InterPro" id="IPR025667">
    <property type="entry name" value="SprB_repeat"/>
</dbReference>